<evidence type="ECO:0000256" key="1">
    <source>
        <dbReference type="ARBA" id="ARBA00004651"/>
    </source>
</evidence>
<feature type="transmembrane region" description="Helical" evidence="10">
    <location>
        <begin position="443"/>
        <end position="468"/>
    </location>
</feature>
<keyword evidence="4" id="KW-1003">Cell membrane</keyword>
<feature type="transmembrane region" description="Helical" evidence="10">
    <location>
        <begin position="403"/>
        <end position="422"/>
    </location>
</feature>
<keyword evidence="3" id="KW-0050">Antiport</keyword>
<feature type="domain" description="Na+/H+ antiporter MnhB subunit-related protein" evidence="13">
    <location>
        <begin position="795"/>
        <end position="917"/>
    </location>
</feature>
<dbReference type="Pfam" id="PF13244">
    <property type="entry name" value="MbhD"/>
    <property type="match status" value="1"/>
</dbReference>
<dbReference type="PANTHER" id="PTHR43373:SF1">
    <property type="entry name" value="NA(+)_H(+) ANTIPORTER SUBUNIT A"/>
    <property type="match status" value="1"/>
</dbReference>
<dbReference type="Pfam" id="PF04039">
    <property type="entry name" value="MnhB"/>
    <property type="match status" value="1"/>
</dbReference>
<name>A0ABV4J746_9ACTN</name>
<dbReference type="Pfam" id="PF20501">
    <property type="entry name" value="MbhE"/>
    <property type="match status" value="1"/>
</dbReference>
<sequence length="950" mass="97982">MLFLLAAHAAVAVAVPWWRRSPGRAVWAVAALVPLATVVWAGTRAARVLDGGEYRETLSWAPSLGLTVGLRLDALSLLMLWIVAGVGALVLLYCRYYVEQDAARQAALLLAFAGAMTGLVLADNVFVLYVFWELTTIASFLLIAGRGEEEEERRAARQALLVTAAGGLVMLLGLVLLGQTAGTYRISAILADPPRGGAVSAAVVLVLIGAFAKSAQMPLHGWLPAAMVAPTPVSAYLHAAAMVKAGVYLVARLAPALAEVAPWRPMVLTVGLTTMVLAAWRALRATDLKLLLAYGTISELGLLVTLLGAGMRTAALAGAVMLLAHASFKAALFLSVGILDHRAGTRDIRKLSGMGRRMPVLFAVTALAAASMAGIPPLVGYLGKEAYFEVFLHGTRLDGHGPLTVVVVTGSALTVAYAARFVQGAFGGRPGEVAHRAERPKAGFVAPVAVLAGAGLVLGVGYAGTAALATAYADVYPPGPDGPYKLSLWHGFTPVLGLSALTLALGGLVHLGRRSLPALPRLPDVQRVFARTAAAVGRLALAVTRHTQVGSLPLYLAVLLTTVVAVPGAALAAGAPPLGSPLPWWSPAEPFLAVVVLAAAAAVMGTRHRLTGILLAGAVGYGVAGVFLVRGAPDLALTQFLVETMTLVVVVLVLRRMPPRFSSGRTRPRVRLVRAVAAGAIGVLVTGFALVASAARTAPAVSSGYADRMAEAGADNIVNAILVDFRALDTLGEISVLLVAAVGVVSLIRVDGRRRTSTSGGGPGGLFPTAHWDEPVRTWLPGAHERPGGERSVLLEVATRLLFPSILVFSLFLLFSGHYRPGGGFAGGLVAGQAFVLRYLVGGRADLGAAVRLPAGAVAGSGLVLAATVGLFPLLLGGTPLESAVVTLHPPVVGTVKFATSLFFDVGVYLLVVGVVLELLSAVGVSLGQDTVAADGVEATTDDEKQGGPR</sequence>
<feature type="transmembrane region" description="Helical" evidence="10">
    <location>
        <begin position="801"/>
        <end position="819"/>
    </location>
</feature>
<evidence type="ECO:0000259" key="13">
    <source>
        <dbReference type="Pfam" id="PF04039"/>
    </source>
</evidence>
<feature type="transmembrane region" description="Helical" evidence="10">
    <location>
        <begin position="675"/>
        <end position="695"/>
    </location>
</feature>
<feature type="transmembrane region" description="Helical" evidence="10">
    <location>
        <begin position="360"/>
        <end position="383"/>
    </location>
</feature>
<evidence type="ECO:0000256" key="3">
    <source>
        <dbReference type="ARBA" id="ARBA00022449"/>
    </source>
</evidence>
<keyword evidence="6 10" id="KW-1133">Transmembrane helix</keyword>
<evidence type="ECO:0000313" key="16">
    <source>
        <dbReference type="EMBL" id="MEZ3182752.1"/>
    </source>
</evidence>
<feature type="transmembrane region" description="Helical" evidence="10">
    <location>
        <begin position="896"/>
        <end position="920"/>
    </location>
</feature>
<feature type="domain" description="MrpA C-terminal/MbhE" evidence="15">
    <location>
        <begin position="672"/>
        <end position="749"/>
    </location>
</feature>
<dbReference type="EMBL" id="JAHWZY010000051">
    <property type="protein sequence ID" value="MEZ3182752.1"/>
    <property type="molecule type" value="Genomic_DNA"/>
</dbReference>
<dbReference type="InterPro" id="IPR025383">
    <property type="entry name" value="MrpA_C/MbhD"/>
</dbReference>
<evidence type="ECO:0000259" key="15">
    <source>
        <dbReference type="Pfam" id="PF20501"/>
    </source>
</evidence>
<feature type="transmembrane region" description="Helical" evidence="10">
    <location>
        <begin position="554"/>
        <end position="578"/>
    </location>
</feature>
<evidence type="ECO:0000256" key="5">
    <source>
        <dbReference type="ARBA" id="ARBA00022692"/>
    </source>
</evidence>
<comment type="caution">
    <text evidence="16">The sequence shown here is derived from an EMBL/GenBank/DDBJ whole genome shotgun (WGS) entry which is preliminary data.</text>
</comment>
<feature type="transmembrane region" description="Helical" evidence="10">
    <location>
        <begin position="128"/>
        <end position="147"/>
    </location>
</feature>
<feature type="transmembrane region" description="Helical" evidence="10">
    <location>
        <begin position="105"/>
        <end position="122"/>
    </location>
</feature>
<protein>
    <submittedName>
        <fullName evidence="16">Na+/H+ antiporter subunit A</fullName>
    </submittedName>
</protein>
<keyword evidence="2" id="KW-0813">Transport</keyword>
<dbReference type="RefSeq" id="WP_371243741.1">
    <property type="nucleotide sequence ID" value="NZ_JAHWZY010000051.1"/>
</dbReference>
<accession>A0ABV4J746</accession>
<reference evidence="16 17" key="1">
    <citation type="journal article" date="2021" name="Res Sq">
        <title>Streptomyces Pimoensis sp. nov., Isolated From the Taklimakan Desert in Xinjiang, China.</title>
        <authorList>
            <person name="Zhang P."/>
            <person name="Luo X."/>
            <person name="Luo X."/>
            <person name="Liu Z."/>
            <person name="Xia Z."/>
            <person name="Wan C."/>
            <person name="zhang L."/>
        </authorList>
    </citation>
    <scope>NUCLEOTIDE SEQUENCE [LARGE SCALE GENOMIC DNA]</scope>
    <source>
        <strain evidence="16 17">TRM75549</strain>
    </source>
</reference>
<feature type="domain" description="NADH-Ubiquinone oxidoreductase (complex I) chain 5 N-terminal" evidence="12">
    <location>
        <begin position="63"/>
        <end position="103"/>
    </location>
</feature>
<feature type="domain" description="MrpA C-terminal/MbhD" evidence="14">
    <location>
        <begin position="595"/>
        <end position="658"/>
    </location>
</feature>
<proteinExistence type="predicted"/>
<feature type="transmembrane region" description="Helical" evidence="10">
    <location>
        <begin position="315"/>
        <end position="339"/>
    </location>
</feature>
<dbReference type="Pfam" id="PF00662">
    <property type="entry name" value="Proton_antipo_N"/>
    <property type="match status" value="1"/>
</dbReference>
<feature type="transmembrane region" description="Helical" evidence="10">
    <location>
        <begin position="159"/>
        <end position="177"/>
    </location>
</feature>
<keyword evidence="17" id="KW-1185">Reference proteome</keyword>
<dbReference type="PRINTS" id="PR01434">
    <property type="entry name" value="NADHDHGNASE5"/>
</dbReference>
<keyword evidence="8 10" id="KW-0472">Membrane</keyword>
<dbReference type="InterPro" id="IPR001516">
    <property type="entry name" value="Proton_antipo_N"/>
</dbReference>
<keyword evidence="7" id="KW-0406">Ion transport</keyword>
<feature type="transmembrane region" description="Helical" evidence="10">
    <location>
        <begin position="584"/>
        <end position="603"/>
    </location>
</feature>
<feature type="transmembrane region" description="Helical" evidence="10">
    <location>
        <begin position="24"/>
        <end position="42"/>
    </location>
</feature>
<feature type="transmembrane region" description="Helical" evidence="10">
    <location>
        <begin position="263"/>
        <end position="283"/>
    </location>
</feature>
<keyword evidence="5 9" id="KW-0812">Transmembrane</keyword>
<evidence type="ECO:0000259" key="11">
    <source>
        <dbReference type="Pfam" id="PF00361"/>
    </source>
</evidence>
<organism evidence="16 17">
    <name type="scientific">Streptomyces pimonensis</name>
    <dbReference type="NCBI Taxonomy" id="2860288"/>
    <lineage>
        <taxon>Bacteria</taxon>
        <taxon>Bacillati</taxon>
        <taxon>Actinomycetota</taxon>
        <taxon>Actinomycetes</taxon>
        <taxon>Kitasatosporales</taxon>
        <taxon>Streptomycetaceae</taxon>
        <taxon>Streptomyces</taxon>
    </lineage>
</organism>
<dbReference type="InterPro" id="IPR046806">
    <property type="entry name" value="MrpA_C/MbhE"/>
</dbReference>
<evidence type="ECO:0000256" key="6">
    <source>
        <dbReference type="ARBA" id="ARBA00022989"/>
    </source>
</evidence>
<evidence type="ECO:0000259" key="14">
    <source>
        <dbReference type="Pfam" id="PF13244"/>
    </source>
</evidence>
<feature type="transmembrane region" description="Helical" evidence="10">
    <location>
        <begin position="853"/>
        <end position="876"/>
    </location>
</feature>
<comment type="subcellular location">
    <subcellularLocation>
        <location evidence="1">Cell membrane</location>
        <topology evidence="1">Multi-pass membrane protein</topology>
    </subcellularLocation>
    <subcellularLocation>
        <location evidence="9">Membrane</location>
        <topology evidence="9">Multi-pass membrane protein</topology>
    </subcellularLocation>
</comment>
<evidence type="ECO:0000259" key="12">
    <source>
        <dbReference type="Pfam" id="PF00662"/>
    </source>
</evidence>
<gene>
    <name evidence="16" type="ORF">KYY02_30075</name>
</gene>
<feature type="transmembrane region" description="Helical" evidence="10">
    <location>
        <begin position="197"/>
        <end position="215"/>
    </location>
</feature>
<feature type="domain" description="NADH:quinone oxidoreductase/Mrp antiporter transmembrane" evidence="11">
    <location>
        <begin position="122"/>
        <end position="392"/>
    </location>
</feature>
<evidence type="ECO:0000256" key="7">
    <source>
        <dbReference type="ARBA" id="ARBA00023065"/>
    </source>
</evidence>
<feature type="transmembrane region" description="Helical" evidence="10">
    <location>
        <begin position="610"/>
        <end position="629"/>
    </location>
</feature>
<feature type="transmembrane region" description="Helical" evidence="10">
    <location>
        <begin position="78"/>
        <end position="98"/>
    </location>
</feature>
<dbReference type="InterPro" id="IPR001750">
    <property type="entry name" value="ND/Mrp_TM"/>
</dbReference>
<dbReference type="NCBIfam" id="NF009284">
    <property type="entry name" value="PRK12644.1"/>
    <property type="match status" value="1"/>
</dbReference>
<evidence type="ECO:0000256" key="9">
    <source>
        <dbReference type="RuleBase" id="RU000320"/>
    </source>
</evidence>
<dbReference type="InterPro" id="IPR007182">
    <property type="entry name" value="MnhB"/>
</dbReference>
<feature type="transmembrane region" description="Helical" evidence="10">
    <location>
        <begin position="290"/>
        <end position="309"/>
    </location>
</feature>
<feature type="transmembrane region" description="Helical" evidence="10">
    <location>
        <begin position="731"/>
        <end position="750"/>
    </location>
</feature>
<evidence type="ECO:0000256" key="10">
    <source>
        <dbReference type="SAM" id="Phobius"/>
    </source>
</evidence>
<dbReference type="InterPro" id="IPR050616">
    <property type="entry name" value="CPA3_Na-H_Antiporter_A"/>
</dbReference>
<evidence type="ECO:0000313" key="17">
    <source>
        <dbReference type="Proteomes" id="UP001567537"/>
    </source>
</evidence>
<evidence type="ECO:0000256" key="2">
    <source>
        <dbReference type="ARBA" id="ARBA00022448"/>
    </source>
</evidence>
<feature type="transmembrane region" description="Helical" evidence="10">
    <location>
        <begin position="635"/>
        <end position="654"/>
    </location>
</feature>
<dbReference type="Pfam" id="PF00361">
    <property type="entry name" value="Proton_antipo_M"/>
    <property type="match status" value="1"/>
</dbReference>
<feature type="transmembrane region" description="Helical" evidence="10">
    <location>
        <begin position="825"/>
        <end position="841"/>
    </location>
</feature>
<feature type="transmembrane region" description="Helical" evidence="10">
    <location>
        <begin position="488"/>
        <end position="511"/>
    </location>
</feature>
<feature type="transmembrane region" description="Helical" evidence="10">
    <location>
        <begin position="222"/>
        <end position="243"/>
    </location>
</feature>
<evidence type="ECO:0000256" key="4">
    <source>
        <dbReference type="ARBA" id="ARBA00022475"/>
    </source>
</evidence>
<evidence type="ECO:0000256" key="8">
    <source>
        <dbReference type="ARBA" id="ARBA00023136"/>
    </source>
</evidence>
<dbReference type="Proteomes" id="UP001567537">
    <property type="component" value="Unassembled WGS sequence"/>
</dbReference>
<dbReference type="PANTHER" id="PTHR43373">
    <property type="entry name" value="NA(+)/H(+) ANTIPORTER SUBUNIT"/>
    <property type="match status" value="1"/>
</dbReference>